<dbReference type="CDD" id="cd07765">
    <property type="entry name" value="KRAB_A-box"/>
    <property type="match status" value="1"/>
</dbReference>
<comment type="subcellular location">
    <subcellularLocation>
        <location evidence="1">Nucleus</location>
    </subcellularLocation>
</comment>
<dbReference type="PANTHER" id="PTHR23232">
    <property type="entry name" value="KRAB DOMAIN C2H2 ZINC FINGER"/>
    <property type="match status" value="1"/>
</dbReference>
<dbReference type="PANTHER" id="PTHR23232:SF163">
    <property type="entry name" value="ZINC FINGER PROTEIN 589"/>
    <property type="match status" value="1"/>
</dbReference>
<evidence type="ECO:0000256" key="1">
    <source>
        <dbReference type="ARBA" id="ARBA00004123"/>
    </source>
</evidence>
<dbReference type="MassIVE" id="A0A0A0MSR0"/>
<gene>
    <name evidence="5" type="primary">ZNF343</name>
</gene>
<dbReference type="Proteomes" id="UP000005640">
    <property type="component" value="Chromosome 20"/>
</dbReference>
<reference evidence="5 6" key="2">
    <citation type="journal article" date="2001" name="Nature">
        <title>The DNA sequence and comparative analysis of human chromosome 20.</title>
        <authorList>
            <person name="Deloukas P."/>
            <person name="Matthews L.H."/>
            <person name="Ashurst J."/>
            <person name="Burton J."/>
            <person name="Gilbert J.G."/>
            <person name="Jones M."/>
            <person name="Stavrides G."/>
            <person name="Almeida J.P."/>
            <person name="Babbage A.K."/>
            <person name="Bagguley C.L."/>
            <person name="Bailey J."/>
            <person name="Barlow K.F."/>
            <person name="Bates K.N."/>
            <person name="Beard L.M."/>
            <person name="Beare D.M."/>
            <person name="Beasley O.P."/>
            <person name="Bird C.P."/>
            <person name="Blakey S.E."/>
            <person name="Bridgeman A.M."/>
            <person name="Brown A.J."/>
            <person name="Buck D."/>
            <person name="Burrill W."/>
            <person name="Butler A.P."/>
            <person name="Carder C."/>
            <person name="Carter N.P."/>
            <person name="Chapman J.C."/>
            <person name="Clamp M."/>
            <person name="Clark G."/>
            <person name="Clark L.N."/>
            <person name="Clark S.Y."/>
            <person name="Clee C.M."/>
            <person name="Clegg S."/>
            <person name="Cobley V.E."/>
            <person name="Collier R.E."/>
            <person name="Connor R."/>
            <person name="Corby N.R."/>
            <person name="Coulson A."/>
            <person name="Coville G.J."/>
            <person name="Deadman R."/>
            <person name="Dhami P."/>
            <person name="Dunn M."/>
            <person name="Ellington A.G."/>
            <person name="Frankland J.A."/>
            <person name="Fraser A."/>
            <person name="French L."/>
            <person name="Garner P."/>
            <person name="Grafham D.V."/>
            <person name="Griffiths C."/>
            <person name="Griffiths M.N."/>
            <person name="Gwilliam R."/>
            <person name="Hall R.E."/>
            <person name="Hammond S."/>
            <person name="Harley J.L."/>
            <person name="Heath P.D."/>
            <person name="Ho S."/>
            <person name="Holden J.L."/>
            <person name="Howden P.J."/>
            <person name="Huckle E."/>
            <person name="Hunt A.R."/>
            <person name="Hunt S.E."/>
            <person name="Jekosch K."/>
            <person name="Johnson C.M."/>
            <person name="Johnson D."/>
            <person name="Kay M.P."/>
            <person name="Kimberley A.M."/>
            <person name="King A."/>
            <person name="Knights A."/>
            <person name="Laird G.K."/>
            <person name="Lawlor S."/>
            <person name="Lehvaslaiho M.H."/>
            <person name="Leversha M."/>
            <person name="Lloyd C."/>
            <person name="Lloyd D.M."/>
            <person name="Lovell J.D."/>
            <person name="Marsh V.L."/>
            <person name="Martin S.L."/>
            <person name="McConnachie L.J."/>
            <person name="McLay K."/>
            <person name="McMurray A.A."/>
            <person name="Milne S."/>
            <person name="Mistry D."/>
            <person name="Moore M.J."/>
            <person name="Mullikin J.C."/>
            <person name="Nickerson T."/>
            <person name="Oliver K."/>
            <person name="Parker A."/>
            <person name="Patel R."/>
            <person name="Pearce T.A."/>
            <person name="Peck A.I."/>
            <person name="Phillimore B.J."/>
            <person name="Prathalingam S.R."/>
            <person name="Plumb R.W."/>
            <person name="Ramsay H."/>
            <person name="Rice C.M."/>
            <person name="Ross M.T."/>
            <person name="Scott C.E."/>
            <person name="Sehra H.K."/>
            <person name="Shownkeen R."/>
            <person name="Sims S."/>
            <person name="Skuce C.D."/>
            <person name="Smith M.L."/>
            <person name="Soderlund C."/>
            <person name="Steward C.A."/>
            <person name="Sulston J.E."/>
            <person name="Swann M."/>
            <person name="Sycamore N."/>
            <person name="Taylor R."/>
            <person name="Tee L."/>
            <person name="Thomas D.W."/>
            <person name="Thorpe A."/>
            <person name="Tracey A."/>
            <person name="Tromans A.C."/>
            <person name="Vaudin M."/>
            <person name="Wall M."/>
            <person name="Wallis J.M."/>
            <person name="Whitehead S.L."/>
            <person name="Whittaker P."/>
            <person name="Willey D.L."/>
            <person name="Williams L."/>
            <person name="Williams S.A."/>
            <person name="Wilming L."/>
            <person name="Wray P.W."/>
            <person name="Hubbard T."/>
            <person name="Durbin R.M."/>
            <person name="Bentley D.R."/>
            <person name="Beck S."/>
            <person name="Rogers J."/>
        </authorList>
    </citation>
    <scope>NUCLEOTIDE SEQUENCE [LARGE SCALE GENOMIC DNA]</scope>
</reference>
<dbReference type="GO" id="GO:0005634">
    <property type="term" value="C:nucleus"/>
    <property type="evidence" value="ECO:0007669"/>
    <property type="project" value="UniProtKB-SubCell"/>
</dbReference>
<dbReference type="InterPro" id="IPR050169">
    <property type="entry name" value="Krueppel_C2H2_ZnF"/>
</dbReference>
<dbReference type="ChiTaRS" id="ZNF343">
    <property type="organism name" value="human"/>
</dbReference>
<dbReference type="Pfam" id="PF21225">
    <property type="entry name" value="zf-C2H2_5"/>
    <property type="match status" value="1"/>
</dbReference>
<dbReference type="Pfam" id="PF01352">
    <property type="entry name" value="KRAB"/>
    <property type="match status" value="1"/>
</dbReference>
<evidence type="ECO:0000256" key="2">
    <source>
        <dbReference type="ARBA" id="ARBA00023125"/>
    </source>
</evidence>
<proteinExistence type="predicted"/>
<reference evidence="5" key="4">
    <citation type="submission" date="2025-08" db="UniProtKB">
        <authorList>
            <consortium name="Ensembl"/>
        </authorList>
    </citation>
    <scope>IDENTIFICATION</scope>
</reference>
<dbReference type="EMBL" id="AL049650">
    <property type="status" value="NOT_ANNOTATED_CDS"/>
    <property type="molecule type" value="Genomic_DNA"/>
</dbReference>
<dbReference type="Antibodypedia" id="23201">
    <property type="antibodies" value="23 antibodies from 9 providers"/>
</dbReference>
<dbReference type="SUPFAM" id="SSF109640">
    <property type="entry name" value="KRAB domain (Kruppel-associated box)"/>
    <property type="match status" value="1"/>
</dbReference>
<dbReference type="EMBL" id="AL133339">
    <property type="status" value="NOT_ANNOTATED_CDS"/>
    <property type="molecule type" value="Genomic_DNA"/>
</dbReference>
<reference evidence="5 6" key="3">
    <citation type="journal article" date="2004" name="Nature">
        <title>Finishing the euchromatic sequence of the human genome.</title>
        <authorList>
            <consortium name="International Human Genome Sequencing Consortium"/>
        </authorList>
    </citation>
    <scope>NUCLEOTIDE SEQUENCE [LARGE SCALE GENOMIC DNA]</scope>
</reference>
<evidence type="ECO:0000313" key="5">
    <source>
        <dbReference type="Ensembl" id="ENSP00000399682.1"/>
    </source>
</evidence>
<reference evidence="5 6" key="1">
    <citation type="journal article" date="2001" name="Nature">
        <title>Initial sequencing and analysis of the human genome.</title>
        <authorList>
            <consortium name="International Human Genome Sequencing Consortium"/>
            <person name="Lander E.S."/>
            <person name="Linton L.M."/>
            <person name="Birren B."/>
            <person name="Nusbaum C."/>
            <person name="Zody M.C."/>
            <person name="Baldwin J."/>
            <person name="Devon K."/>
            <person name="Dewar K."/>
            <person name="Doyle M."/>
            <person name="FitzHugh W."/>
            <person name="Funke R."/>
            <person name="Gage D."/>
            <person name="Harris K."/>
            <person name="Heaford A."/>
            <person name="Howland J."/>
            <person name="Kann L."/>
            <person name="Lehoczky J."/>
            <person name="LeVine R."/>
            <person name="McEwan P."/>
            <person name="McKernan K."/>
            <person name="Meldrim J."/>
            <person name="Mesirov J.P."/>
            <person name="Miranda C."/>
            <person name="Morris W."/>
            <person name="Naylor J."/>
            <person name="Raymond C."/>
            <person name="Rosetti M."/>
            <person name="Santos R."/>
            <person name="Sheridan A."/>
            <person name="Sougnez C."/>
            <person name="Stange-Thomann N."/>
            <person name="Stojanovic N."/>
            <person name="Subramanian A."/>
            <person name="Wyman D."/>
            <person name="Rogers J."/>
            <person name="Sulston J."/>
            <person name="Ainscough R."/>
            <person name="Beck S."/>
            <person name="Bentley D."/>
            <person name="Burton J."/>
            <person name="Clee C."/>
            <person name="Carter N."/>
            <person name="Coulson A."/>
            <person name="Deadman R."/>
            <person name="Deloukas P."/>
            <person name="Dunham A."/>
            <person name="Dunham I."/>
            <person name="Durbin R."/>
            <person name="French L."/>
            <person name="Grafham D."/>
            <person name="Gregory S."/>
            <person name="Hubbard T."/>
            <person name="Humphray S."/>
            <person name="Hunt A."/>
            <person name="Jones M."/>
            <person name="Lloyd C."/>
            <person name="McMurray A."/>
            <person name="Matthews L."/>
            <person name="Mercer S."/>
            <person name="Milne S."/>
            <person name="Mullikin J.C."/>
            <person name="Mungall A."/>
            <person name="Plumb R."/>
            <person name="Ross M."/>
            <person name="Shownkeen R."/>
            <person name="Sims S."/>
            <person name="Waterston R.H."/>
            <person name="Wilson R.K."/>
            <person name="Hillier L.W."/>
            <person name="McPherson J.D."/>
            <person name="Marra M.A."/>
            <person name="Mardis E.R."/>
            <person name="Fulton L.A."/>
            <person name="Chinwalla A.T."/>
            <person name="Pepin K.H."/>
            <person name="Gish W.R."/>
            <person name="Chissoe S.L."/>
            <person name="Wendl M.C."/>
            <person name="Delehaunty K.D."/>
            <person name="Miner T.L."/>
            <person name="Delehaunty A."/>
            <person name="Kramer J.B."/>
            <person name="Cook L.L."/>
            <person name="Fulton R.S."/>
            <person name="Johnson D.L."/>
            <person name="Minx P.J."/>
            <person name="Clifton S.W."/>
            <person name="Hawkins T."/>
            <person name="Branscomb E."/>
            <person name="Predki P."/>
            <person name="Richardson P."/>
            <person name="Wenning S."/>
            <person name="Slezak T."/>
            <person name="Doggett N."/>
            <person name="Cheng J.F."/>
            <person name="Olsen A."/>
            <person name="Lucas S."/>
            <person name="Elkin C."/>
            <person name="Uberbacher E."/>
            <person name="Frazier M."/>
            <person name="Gibbs R.A."/>
            <person name="Muzny D.M."/>
            <person name="Scherer S.E."/>
            <person name="Bouck J.B."/>
            <person name="Sodergren E.J."/>
            <person name="Worley K.C."/>
            <person name="Rives C.M."/>
            <person name="Gorrell J.H."/>
            <person name="Metzker M.L."/>
            <person name="Naylor S.L."/>
            <person name="Kucherlapati R.S."/>
            <person name="Nelson D.L."/>
            <person name="Weinstock G.M."/>
            <person name="Sakaki Y."/>
            <person name="Fujiyama A."/>
            <person name="Hattori M."/>
            <person name="Yada T."/>
            <person name="Toyoda A."/>
            <person name="Itoh T."/>
            <person name="Kawagoe C."/>
            <person name="Watanabe H."/>
            <person name="Totoki Y."/>
            <person name="Taylor T."/>
            <person name="Weissenbach J."/>
            <person name="Heilig R."/>
            <person name="Saurin W."/>
            <person name="Artiguenave F."/>
            <person name="Brottier P."/>
            <person name="Bruls T."/>
            <person name="Pelletier E."/>
            <person name="Robert C."/>
            <person name="Wincker P."/>
            <person name="Smith D.R."/>
            <person name="Doucette-Stamm L."/>
            <person name="Rubenfield M."/>
            <person name="Weinstock K."/>
            <person name="Lee H.M."/>
            <person name="Dubois J."/>
            <person name="Rosenthal A."/>
            <person name="Platzer M."/>
            <person name="Nyakatura G."/>
            <person name="Taudien S."/>
            <person name="Rump A."/>
            <person name="Yang H."/>
            <person name="Yu J."/>
            <person name="Wang J."/>
            <person name="Huang G."/>
            <person name="Gu J."/>
            <person name="Hood L."/>
            <person name="Rowen L."/>
            <person name="Madan A."/>
            <person name="Qin S."/>
            <person name="Davis R.W."/>
            <person name="Federspiel N.A."/>
            <person name="Abola A.P."/>
            <person name="Proctor M.J."/>
            <person name="Myers R.M."/>
            <person name="Schmutz J."/>
            <person name="Dickson M."/>
            <person name="Grimwood J."/>
            <person name="Cox D.R."/>
            <person name="Olson M.V."/>
            <person name="Kaul R."/>
            <person name="Raymond C."/>
            <person name="Shimizu N."/>
            <person name="Kawasaki K."/>
            <person name="Minoshima S."/>
            <person name="Evans G.A."/>
            <person name="Athanasiou M."/>
            <person name="Schultz R."/>
            <person name="Roe B.A."/>
            <person name="Chen F."/>
            <person name="Pan H."/>
            <person name="Ramser J."/>
            <person name="Lehrach H."/>
            <person name="Reinhardt R."/>
            <person name="McCombie W.R."/>
            <person name="de la Bastide M."/>
            <person name="Dedhia N."/>
            <person name="Blocker H."/>
            <person name="Hornischer K."/>
            <person name="Nordsiek G."/>
            <person name="Agarwala R."/>
            <person name="Aravind L."/>
            <person name="Bailey J.A."/>
            <person name="Bateman A."/>
            <person name="Batzoglou S."/>
            <person name="Birney E."/>
            <person name="Bork P."/>
            <person name="Brown D.G."/>
            <person name="Burge C.B."/>
            <person name="Cerutti L."/>
            <person name="Chen H.C."/>
            <person name="Church D."/>
            <person name="Clamp M."/>
            <person name="Copley R.R."/>
            <person name="Doerks T."/>
            <person name="Eddy S.R."/>
            <person name="Eichler E.E."/>
            <person name="Furey T.S."/>
            <person name="Galagan J."/>
            <person name="Gilbert J.G."/>
            <person name="Harmon C."/>
            <person name="Hayashizaki Y."/>
            <person name="Haussler D."/>
            <person name="Hermjakob H."/>
            <person name="Hokamp K."/>
            <person name="Jang W."/>
            <person name="Johnson L.S."/>
            <person name="Jones T.A."/>
            <person name="Kasif S."/>
            <person name="Kaspryzk A."/>
            <person name="Kennedy S."/>
            <person name="Kent W.J."/>
            <person name="Kitts P."/>
            <person name="Koonin E.V."/>
            <person name="Korf I."/>
            <person name="Kulp D."/>
            <person name="Lancet D."/>
            <person name="Lowe T.M."/>
            <person name="McLysaght A."/>
            <person name="Mikkelsen T."/>
            <person name="Moran J.V."/>
            <person name="Mulder N."/>
            <person name="Pollara V.J."/>
            <person name="Ponting C.P."/>
            <person name="Schuler G."/>
            <person name="Schultz J."/>
            <person name="Slater G."/>
            <person name="Smit A.F."/>
            <person name="Stupka E."/>
            <person name="Szustakowski J."/>
            <person name="Thierry-Mieg D."/>
            <person name="Thierry-Mieg J."/>
            <person name="Wagner L."/>
            <person name="Wallis J."/>
            <person name="Wheeler R."/>
            <person name="Williams A."/>
            <person name="Wolf Y.I."/>
            <person name="Wolfe K.H."/>
            <person name="Yang S.P."/>
            <person name="Yeh R.F."/>
            <person name="Collins F."/>
            <person name="Guyer M.S."/>
            <person name="Peterson J."/>
            <person name="Felsenfeld A."/>
            <person name="Wetterstrand K.A."/>
            <person name="Patrinos A."/>
            <person name="Morgan M.J."/>
            <person name="de Jong P."/>
            <person name="Catanese J.J."/>
            <person name="Osoegawa K."/>
            <person name="Shizuya H."/>
            <person name="Choi S."/>
            <person name="Chen Y.J."/>
        </authorList>
    </citation>
    <scope>NUCLEOTIDE SEQUENCE [LARGE SCALE GENOMIC DNA]</scope>
</reference>
<dbReference type="HGNC" id="HGNC:16017">
    <property type="gene designation" value="ZNF343"/>
</dbReference>
<dbReference type="UCSC" id="uc061val.1">
    <property type="organism name" value="human"/>
</dbReference>
<dbReference type="OpenTargets" id="ENSG00000088876"/>
<sequence>MMLPYPSALGDQYWEEILLPKNGENVETMKKLTQNHKAKGLPSNDTDCPQKKEGKAQIVVPVTFRDVTVIFTEAEWKRLSPEQRNLYKEVMLENYRNLLSLAEPKPEIYTCSSCLLAFSCQQFLSQHVLQIFLGLCAENHFHPG</sequence>
<evidence type="ECO:0000313" key="6">
    <source>
        <dbReference type="Proteomes" id="UP000005640"/>
    </source>
</evidence>
<dbReference type="InterPro" id="IPR001909">
    <property type="entry name" value="KRAB"/>
</dbReference>
<feature type="non-terminal residue" evidence="5">
    <location>
        <position position="144"/>
    </location>
</feature>
<dbReference type="ExpressionAtlas" id="A0A0A0MSR0">
    <property type="expression patterns" value="baseline and differential"/>
</dbReference>
<evidence type="ECO:0000256" key="3">
    <source>
        <dbReference type="ARBA" id="ARBA00023242"/>
    </source>
</evidence>
<dbReference type="AlphaFoldDB" id="A0A0A0MSR0"/>
<dbReference type="InterPro" id="IPR048414">
    <property type="entry name" value="PDRM9-like_Znf-C2H2"/>
</dbReference>
<organism evidence="5 6">
    <name type="scientific">Homo sapiens</name>
    <name type="common">Human</name>
    <dbReference type="NCBI Taxonomy" id="9606"/>
    <lineage>
        <taxon>Eukaryota</taxon>
        <taxon>Metazoa</taxon>
        <taxon>Chordata</taxon>
        <taxon>Craniata</taxon>
        <taxon>Vertebrata</taxon>
        <taxon>Euteleostomi</taxon>
        <taxon>Mammalia</taxon>
        <taxon>Eutheria</taxon>
        <taxon>Euarchontoglires</taxon>
        <taxon>Primates</taxon>
        <taxon>Haplorrhini</taxon>
        <taxon>Catarrhini</taxon>
        <taxon>Hominidae</taxon>
        <taxon>Homo</taxon>
    </lineage>
</organism>
<name>A0A0A0MSR0_HUMAN</name>
<protein>
    <submittedName>
        <fullName evidence="5">Zinc finger protein 343</fullName>
    </submittedName>
</protein>
<dbReference type="GO" id="GO:0006355">
    <property type="term" value="P:regulation of DNA-templated transcription"/>
    <property type="evidence" value="ECO:0007669"/>
    <property type="project" value="InterPro"/>
</dbReference>
<dbReference type="Gene3D" id="3.30.160.60">
    <property type="entry name" value="Classic Zinc Finger"/>
    <property type="match status" value="1"/>
</dbReference>
<reference evidence="5" key="5">
    <citation type="submission" date="2025-09" db="UniProtKB">
        <authorList>
            <consortium name="Ensembl"/>
        </authorList>
    </citation>
    <scope>IDENTIFICATION</scope>
</reference>
<keyword evidence="3" id="KW-0539">Nucleus</keyword>
<dbReference type="GO" id="GO:0008270">
    <property type="term" value="F:zinc ion binding"/>
    <property type="evidence" value="ECO:0007669"/>
    <property type="project" value="InterPro"/>
</dbReference>
<accession>A0A0A0MSR0</accession>
<dbReference type="Ensembl" id="ENST00000445484.5">
    <property type="protein sequence ID" value="ENSP00000399682.1"/>
    <property type="gene ID" value="ENSG00000088876.14"/>
</dbReference>
<dbReference type="Ensembl" id="ENST00000445484.5">
    <property type="protein sequence ID" value="ENSP00000399682.1"/>
    <property type="gene ID" value="ENSG00000088876.13"/>
</dbReference>
<dbReference type="OrthoDB" id="9892686at2759"/>
<dbReference type="OMA" id="MPFVCKE"/>
<keyword evidence="2" id="KW-0238">DNA-binding</keyword>
<dbReference type="GeneTree" id="ENSGT00940000163290"/>
<dbReference type="VEuPathDB" id="HostDB:ENSG00000088876"/>
<dbReference type="PROSITE" id="PS50805">
    <property type="entry name" value="KRAB"/>
    <property type="match status" value="1"/>
</dbReference>
<dbReference type="GO" id="GO:0003677">
    <property type="term" value="F:DNA binding"/>
    <property type="evidence" value="ECO:0007669"/>
    <property type="project" value="UniProtKB-KW"/>
</dbReference>
<evidence type="ECO:0000259" key="4">
    <source>
        <dbReference type="PROSITE" id="PS50805"/>
    </source>
</evidence>
<dbReference type="SMART" id="SM00349">
    <property type="entry name" value="KRAB"/>
    <property type="match status" value="1"/>
</dbReference>
<dbReference type="Bgee" id="ENSG00000088876">
    <property type="expression patterns" value="Expressed in tibialis anterior and 141 other cell types or tissues"/>
</dbReference>
<dbReference type="Gene3D" id="6.10.140.140">
    <property type="match status" value="1"/>
</dbReference>
<dbReference type="EMBL" id="AL049712">
    <property type="status" value="NOT_ANNOTATED_CDS"/>
    <property type="molecule type" value="Genomic_DNA"/>
</dbReference>
<dbReference type="InterPro" id="IPR036051">
    <property type="entry name" value="KRAB_dom_sf"/>
</dbReference>
<feature type="domain" description="KRAB" evidence="4">
    <location>
        <begin position="62"/>
        <end position="139"/>
    </location>
</feature>
<keyword evidence="6" id="KW-1185">Reference proteome</keyword>